<dbReference type="EMBL" id="JACXJA010000001">
    <property type="protein sequence ID" value="MBD2860428.1"/>
    <property type="molecule type" value="Genomic_DNA"/>
</dbReference>
<keyword evidence="3" id="KW-1185">Reference proteome</keyword>
<accession>A0A927C342</accession>
<gene>
    <name evidence="2" type="ORF">IDH45_00315</name>
</gene>
<dbReference type="AlphaFoldDB" id="A0A927C342"/>
<sequence>MKELLKRYKYAPADQLPSYCIPITVNGKTCGRLRPITPDTLHSEEEIRLLTEWRSASGEWFTTQFPVTEHGTRQWLEQQVLQADDRILFFVDDEDWNPIAQVGFLHYDEVKKQCEFDNLLRGRKGRFGNIMIYALLALGEWSIRVLDLQTGYLNVLADNARAIAIYKKLGFQEETRTPLVKQVEGDVTRWVVAEDDDTGGEAQRYLVTMKVRTEGFYETLKQIL</sequence>
<dbReference type="SUPFAM" id="SSF55729">
    <property type="entry name" value="Acyl-CoA N-acyltransferases (Nat)"/>
    <property type="match status" value="1"/>
</dbReference>
<evidence type="ECO:0000313" key="3">
    <source>
        <dbReference type="Proteomes" id="UP000639396"/>
    </source>
</evidence>
<reference evidence="2" key="1">
    <citation type="submission" date="2020-09" db="EMBL/GenBank/DDBJ databases">
        <title>A novel bacterium of genus Paenibacillus, isolated from South China Sea.</title>
        <authorList>
            <person name="Huang H."/>
            <person name="Mo K."/>
            <person name="Hu Y."/>
        </authorList>
    </citation>
    <scope>NUCLEOTIDE SEQUENCE</scope>
    <source>
        <strain evidence="2">IB182363</strain>
    </source>
</reference>
<dbReference type="Gene3D" id="3.40.630.30">
    <property type="match status" value="1"/>
</dbReference>
<name>A0A927C342_9BACL</name>
<dbReference type="InterPro" id="IPR016181">
    <property type="entry name" value="Acyl_CoA_acyltransferase"/>
</dbReference>
<dbReference type="PROSITE" id="PS51186">
    <property type="entry name" value="GNAT"/>
    <property type="match status" value="1"/>
</dbReference>
<evidence type="ECO:0000313" key="2">
    <source>
        <dbReference type="EMBL" id="MBD2860428.1"/>
    </source>
</evidence>
<protein>
    <submittedName>
        <fullName evidence="2">GNAT family N-acetyltransferase</fullName>
    </submittedName>
</protein>
<feature type="domain" description="N-acetyltransferase" evidence="1">
    <location>
        <begin position="45"/>
        <end position="194"/>
    </location>
</feature>
<comment type="caution">
    <text evidence="2">The sequence shown here is derived from an EMBL/GenBank/DDBJ whole genome shotgun (WGS) entry which is preliminary data.</text>
</comment>
<evidence type="ECO:0000259" key="1">
    <source>
        <dbReference type="PROSITE" id="PS51186"/>
    </source>
</evidence>
<dbReference type="Proteomes" id="UP000639396">
    <property type="component" value="Unassembled WGS sequence"/>
</dbReference>
<dbReference type="Pfam" id="PF13302">
    <property type="entry name" value="Acetyltransf_3"/>
    <property type="match status" value="1"/>
</dbReference>
<dbReference type="InterPro" id="IPR000182">
    <property type="entry name" value="GNAT_dom"/>
</dbReference>
<dbReference type="RefSeq" id="WP_190923593.1">
    <property type="nucleotide sequence ID" value="NZ_JACXJA010000001.1"/>
</dbReference>
<organism evidence="2 3">
    <name type="scientific">Paenibacillus oceani</name>
    <dbReference type="NCBI Taxonomy" id="2772510"/>
    <lineage>
        <taxon>Bacteria</taxon>
        <taxon>Bacillati</taxon>
        <taxon>Bacillota</taxon>
        <taxon>Bacilli</taxon>
        <taxon>Bacillales</taxon>
        <taxon>Paenibacillaceae</taxon>
        <taxon>Paenibacillus</taxon>
    </lineage>
</organism>
<dbReference type="GO" id="GO:0016747">
    <property type="term" value="F:acyltransferase activity, transferring groups other than amino-acyl groups"/>
    <property type="evidence" value="ECO:0007669"/>
    <property type="project" value="InterPro"/>
</dbReference>
<proteinExistence type="predicted"/>